<keyword evidence="5 9" id="KW-0732">Signal</keyword>
<feature type="region of interest" description="Disordered" evidence="8">
    <location>
        <begin position="376"/>
        <end position="395"/>
    </location>
</feature>
<feature type="domain" description="Glycoside hydrolase family 5" evidence="10">
    <location>
        <begin position="34"/>
        <end position="344"/>
    </location>
</feature>
<keyword evidence="4" id="KW-0964">Secreted</keyword>
<dbReference type="PANTHER" id="PTHR31451:SF39">
    <property type="entry name" value="MANNAN ENDO-1,4-BETA-MANNOSIDASE 1"/>
    <property type="match status" value="1"/>
</dbReference>
<evidence type="ECO:0000256" key="8">
    <source>
        <dbReference type="SAM" id="MobiDB-lite"/>
    </source>
</evidence>
<evidence type="ECO:0000256" key="2">
    <source>
        <dbReference type="ARBA" id="ARBA00004613"/>
    </source>
</evidence>
<feature type="chain" id="PRO_5030696783" description="mannan endo-1,4-beta-mannosidase" evidence="9">
    <location>
        <begin position="32"/>
        <end position="395"/>
    </location>
</feature>
<reference evidence="11 12" key="1">
    <citation type="journal article" date="2016" name="Front. Microbiol.">
        <title>High-Level Heat Resistance of Spores of Bacillus amyloliquefaciens and Bacillus licheniformis Results from the Presence of a spoVA Operon in a Tn1546 Transposon.</title>
        <authorList>
            <person name="Berendsen E.M."/>
            <person name="Koning R.A."/>
            <person name="Boekhorst J."/>
            <person name="de Jong A."/>
            <person name="Kuipers O.P."/>
            <person name="Wells-Bennik M.H."/>
        </authorList>
    </citation>
    <scope>NUCLEOTIDE SEQUENCE [LARGE SCALE GENOMIC DNA]</scope>
    <source>
        <strain evidence="11 12">B4121</strain>
    </source>
</reference>
<proteinExistence type="predicted"/>
<comment type="caution">
    <text evidence="11">The sequence shown here is derived from an EMBL/GenBank/DDBJ whole genome shotgun (WGS) entry which is preliminary data.</text>
</comment>
<dbReference type="Proteomes" id="UP000185604">
    <property type="component" value="Unassembled WGS sequence"/>
</dbReference>
<evidence type="ECO:0000256" key="9">
    <source>
        <dbReference type="SAM" id="SignalP"/>
    </source>
</evidence>
<feature type="signal peptide" evidence="9">
    <location>
        <begin position="1"/>
        <end position="31"/>
    </location>
</feature>
<dbReference type="SMR" id="A0A7Z1B2A4"/>
<protein>
    <recommendedName>
        <fullName evidence="3">mannan endo-1,4-beta-mannosidase</fullName>
        <ecNumber evidence="3">3.2.1.78</ecNumber>
    </recommendedName>
</protein>
<dbReference type="InterPro" id="IPR017853">
    <property type="entry name" value="GH"/>
</dbReference>
<dbReference type="InterPro" id="IPR045053">
    <property type="entry name" value="MAN-like"/>
</dbReference>
<dbReference type="Gene3D" id="3.20.20.80">
    <property type="entry name" value="Glycosidases"/>
    <property type="match status" value="1"/>
</dbReference>
<keyword evidence="6" id="KW-0378">Hydrolase</keyword>
<evidence type="ECO:0000256" key="6">
    <source>
        <dbReference type="ARBA" id="ARBA00022801"/>
    </source>
</evidence>
<dbReference type="InterPro" id="IPR001547">
    <property type="entry name" value="Glyco_hydro_5"/>
</dbReference>
<evidence type="ECO:0000256" key="1">
    <source>
        <dbReference type="ARBA" id="ARBA00001678"/>
    </source>
</evidence>
<dbReference type="PANTHER" id="PTHR31451">
    <property type="match status" value="1"/>
</dbReference>
<dbReference type="GO" id="GO:0000272">
    <property type="term" value="P:polysaccharide catabolic process"/>
    <property type="evidence" value="ECO:0007669"/>
    <property type="project" value="InterPro"/>
</dbReference>
<evidence type="ECO:0000256" key="4">
    <source>
        <dbReference type="ARBA" id="ARBA00022525"/>
    </source>
</evidence>
<gene>
    <name evidence="11" type="ORF">B4121_4206</name>
</gene>
<dbReference type="EMBL" id="LKPO01000026">
    <property type="protein sequence ID" value="OLF87754.1"/>
    <property type="molecule type" value="Genomic_DNA"/>
</dbReference>
<keyword evidence="7" id="KW-0326">Glycosidase</keyword>
<dbReference type="RefSeq" id="WP_075213246.1">
    <property type="nucleotide sequence ID" value="NZ_AP023088.1"/>
</dbReference>
<evidence type="ECO:0000259" key="10">
    <source>
        <dbReference type="Pfam" id="PF26410"/>
    </source>
</evidence>
<comment type="catalytic activity">
    <reaction evidence="1">
        <text>Random hydrolysis of (1-&gt;4)-beta-D-mannosidic linkages in mannans, galactomannans and glucomannans.</text>
        <dbReference type="EC" id="3.2.1.78"/>
    </reaction>
</comment>
<dbReference type="AlphaFoldDB" id="A0A7Z1B2A4"/>
<sequence length="395" mass="45526">MMTKKFFLTLLIPFLLALSAIQFGNPRPALAASPFVVTSGTSFILNGKDFYFAGTNNYYFHYKSKKMVDDVFEDMKAMKLKVIRIWGFLDGQPQENTVMQPKPGIYDESGFSKLDYAIYKAGQTGIKLVIPFVNNWDDFGGMNQYVRWFQADGHDAFYTHPDIKEAYKNYVSYMLNRVNTYNGIKYKDDPAIMAWELANEPRVQSDRTGNTLVEWADEMSEFIKSIDQNHLVAVGDEGFYHIEGHPDWHYSGGEGVDWKRLTALKHIDYGTYHLYPDHWGKTAEWGNQWITDHICDGKEIGKPVVLEEYGYQDKSRRDDVYRTWLELIEKQGGAGSQFWILTGIQDDGTLYPDYDGFRIVYPSSAASVISEHAKRMNEKSSASEMRHTKRCHDLQ</sequence>
<name>A0A7Z1B2A4_9BACI</name>
<accession>A0A7Z1B2A4</accession>
<comment type="subcellular location">
    <subcellularLocation>
        <location evidence="2">Secreted</location>
    </subcellularLocation>
</comment>
<evidence type="ECO:0000313" key="11">
    <source>
        <dbReference type="EMBL" id="OLF87754.1"/>
    </source>
</evidence>
<organism evidence="11 12">
    <name type="scientific">Bacillus paralicheniformis</name>
    <dbReference type="NCBI Taxonomy" id="1648923"/>
    <lineage>
        <taxon>Bacteria</taxon>
        <taxon>Bacillati</taxon>
        <taxon>Bacillota</taxon>
        <taxon>Bacilli</taxon>
        <taxon>Bacillales</taxon>
        <taxon>Bacillaceae</taxon>
        <taxon>Bacillus</taxon>
    </lineage>
</organism>
<evidence type="ECO:0000256" key="7">
    <source>
        <dbReference type="ARBA" id="ARBA00023295"/>
    </source>
</evidence>
<dbReference type="EC" id="3.2.1.78" evidence="3"/>
<evidence type="ECO:0000256" key="5">
    <source>
        <dbReference type="ARBA" id="ARBA00022729"/>
    </source>
</evidence>
<dbReference type="GO" id="GO:0016985">
    <property type="term" value="F:mannan endo-1,4-beta-mannosidase activity"/>
    <property type="evidence" value="ECO:0007669"/>
    <property type="project" value="TreeGrafter"/>
</dbReference>
<dbReference type="SUPFAM" id="SSF51445">
    <property type="entry name" value="(Trans)glycosidases"/>
    <property type="match status" value="1"/>
</dbReference>
<dbReference type="Pfam" id="PF26410">
    <property type="entry name" value="GH5_mannosidase"/>
    <property type="match status" value="1"/>
</dbReference>
<evidence type="ECO:0000313" key="12">
    <source>
        <dbReference type="Proteomes" id="UP000185604"/>
    </source>
</evidence>
<evidence type="ECO:0000256" key="3">
    <source>
        <dbReference type="ARBA" id="ARBA00012706"/>
    </source>
</evidence>
<dbReference type="GO" id="GO:0005576">
    <property type="term" value="C:extracellular region"/>
    <property type="evidence" value="ECO:0007669"/>
    <property type="project" value="UniProtKB-SubCell"/>
</dbReference>